<feature type="binding site" evidence="11">
    <location>
        <position position="290"/>
    </location>
    <ligand>
        <name>L-glutamine</name>
        <dbReference type="ChEBI" id="CHEBI:58359"/>
    </ligand>
</feature>
<keyword evidence="7 11" id="KW-0315">Glutamine amidotransferase</keyword>
<dbReference type="PANTHER" id="PTHR43418:SF7">
    <property type="entry name" value="CARBAMOYL-PHOSPHATE SYNTHASE SMALL CHAIN"/>
    <property type="match status" value="1"/>
</dbReference>
<reference evidence="13 14" key="1">
    <citation type="submission" date="2020-03" db="EMBL/GenBank/DDBJ databases">
        <title>Assessment of the enzymatic potential of alkaline-tolerant lipase obtained from Bacillus luteus H11 (technogenic soil) for the bioremediation of saline soils contaminated with petroleum substances.</title>
        <authorList>
            <person name="Kalwasinska A."/>
        </authorList>
    </citation>
    <scope>NUCLEOTIDE SEQUENCE [LARGE SCALE GENOMIC DNA]</scope>
    <source>
        <strain evidence="13 14">H11</strain>
    </source>
</reference>
<dbReference type="Proteomes" id="UP000752012">
    <property type="component" value="Unassembled WGS sequence"/>
</dbReference>
<comment type="catalytic activity">
    <reaction evidence="10 11">
        <text>L-glutamine + H2O = L-glutamate + NH4(+)</text>
        <dbReference type="Rhea" id="RHEA:15889"/>
        <dbReference type="ChEBI" id="CHEBI:15377"/>
        <dbReference type="ChEBI" id="CHEBI:28938"/>
        <dbReference type="ChEBI" id="CHEBI:29985"/>
        <dbReference type="ChEBI" id="CHEBI:58359"/>
    </reaction>
</comment>
<evidence type="ECO:0000313" key="14">
    <source>
        <dbReference type="Proteomes" id="UP000752012"/>
    </source>
</evidence>
<feature type="binding site" evidence="11">
    <location>
        <position position="246"/>
    </location>
    <ligand>
        <name>L-glutamine</name>
        <dbReference type="ChEBI" id="CHEBI:58359"/>
    </ligand>
</feature>
<keyword evidence="14" id="KW-1185">Reference proteome</keyword>
<evidence type="ECO:0000256" key="4">
    <source>
        <dbReference type="ARBA" id="ARBA00022598"/>
    </source>
</evidence>
<feature type="active site" evidence="11">
    <location>
        <position position="330"/>
    </location>
</feature>
<dbReference type="SMART" id="SM01097">
    <property type="entry name" value="CPSase_sm_chain"/>
    <property type="match status" value="1"/>
</dbReference>
<dbReference type="GO" id="GO:0006541">
    <property type="term" value="P:glutamine metabolic process"/>
    <property type="evidence" value="ECO:0007669"/>
    <property type="project" value="InterPro"/>
</dbReference>
<dbReference type="CDD" id="cd01744">
    <property type="entry name" value="GATase1_CPSase"/>
    <property type="match status" value="1"/>
</dbReference>
<protein>
    <recommendedName>
        <fullName evidence="11">Carbamoyl phosphate synthase small chain</fullName>
        <ecNumber evidence="11">6.3.5.5</ecNumber>
    </recommendedName>
    <alternativeName>
        <fullName evidence="11">Carbamoyl phosphate synthetase glutamine chain</fullName>
    </alternativeName>
</protein>
<evidence type="ECO:0000256" key="9">
    <source>
        <dbReference type="ARBA" id="ARBA00048816"/>
    </source>
</evidence>
<dbReference type="AlphaFoldDB" id="A0A969TTY7"/>
<feature type="binding site" evidence="11">
    <location>
        <position position="44"/>
    </location>
    <ligand>
        <name>L-glutamine</name>
        <dbReference type="ChEBI" id="CHEBI:58359"/>
    </ligand>
</feature>
<comment type="caution">
    <text evidence="11">Lacks conserved residue(s) required for the propagation of feature annotation.</text>
</comment>
<dbReference type="HAMAP" id="MF_01209">
    <property type="entry name" value="CPSase_S_chain"/>
    <property type="match status" value="1"/>
</dbReference>
<evidence type="ECO:0000256" key="8">
    <source>
        <dbReference type="ARBA" id="ARBA00022975"/>
    </source>
</evidence>
<dbReference type="GO" id="GO:0006526">
    <property type="term" value="P:L-arginine biosynthetic process"/>
    <property type="evidence" value="ECO:0007669"/>
    <property type="project" value="UniProtKB-UniRule"/>
</dbReference>
<dbReference type="NCBIfam" id="NF009475">
    <property type="entry name" value="PRK12838.1"/>
    <property type="match status" value="1"/>
</dbReference>
<name>A0A969TTY7_9BACI</name>
<evidence type="ECO:0000259" key="12">
    <source>
        <dbReference type="SMART" id="SM01097"/>
    </source>
</evidence>
<feature type="binding site" evidence="11">
    <location>
        <position position="218"/>
    </location>
    <ligand>
        <name>L-glutamine</name>
        <dbReference type="ChEBI" id="CHEBI:58359"/>
    </ligand>
</feature>
<comment type="subunit">
    <text evidence="11">Composed of two chains; the small (or glutamine) chain promotes the hydrolysis of glutamine to ammonia, which is used by the large (or ammonia) chain to synthesize carbamoyl phosphate. Tetramer of heterodimers (alpha,beta)4.</text>
</comment>
<feature type="domain" description="Carbamoyl-phosphate synthase small subunit N-terminal" evidence="12">
    <location>
        <begin position="1"/>
        <end position="130"/>
    </location>
</feature>
<dbReference type="SUPFAM" id="SSF52021">
    <property type="entry name" value="Carbamoyl phosphate synthetase, small subunit N-terminal domain"/>
    <property type="match status" value="1"/>
</dbReference>
<dbReference type="InterPro" id="IPR035686">
    <property type="entry name" value="CPSase_GATase1"/>
</dbReference>
<comment type="pathway">
    <text evidence="1 11">Pyrimidine metabolism; UMP biosynthesis via de novo pathway; (S)-dihydroorotate from bicarbonate: step 1/3.</text>
</comment>
<feature type="binding site" evidence="11">
    <location>
        <position position="249"/>
    </location>
    <ligand>
        <name>L-glutamine</name>
        <dbReference type="ChEBI" id="CHEBI:58359"/>
    </ligand>
</feature>
<dbReference type="RefSeq" id="WP_168004709.1">
    <property type="nucleotide sequence ID" value="NZ_JAATHJ010000002.1"/>
</dbReference>
<evidence type="ECO:0000256" key="5">
    <source>
        <dbReference type="ARBA" id="ARBA00022741"/>
    </source>
</evidence>
<dbReference type="InterPro" id="IPR029062">
    <property type="entry name" value="Class_I_gatase-like"/>
</dbReference>
<evidence type="ECO:0000256" key="3">
    <source>
        <dbReference type="ARBA" id="ARBA00007800"/>
    </source>
</evidence>
<dbReference type="GO" id="GO:0006207">
    <property type="term" value="P:'de novo' pyrimidine nucleobase biosynthetic process"/>
    <property type="evidence" value="ECO:0007669"/>
    <property type="project" value="InterPro"/>
</dbReference>
<comment type="pathway">
    <text evidence="2 11">Amino-acid biosynthesis; L-arginine biosynthesis; carbamoyl phosphate from bicarbonate: step 1/1.</text>
</comment>
<dbReference type="InterPro" id="IPR002474">
    <property type="entry name" value="CarbamoylP_synth_ssu_N"/>
</dbReference>
<dbReference type="SUPFAM" id="SSF52317">
    <property type="entry name" value="Class I glutamine amidotransferase-like"/>
    <property type="match status" value="1"/>
</dbReference>
<dbReference type="InterPro" id="IPR006274">
    <property type="entry name" value="CarbamoylP_synth_ssu"/>
</dbReference>
<comment type="caution">
    <text evidence="13">The sequence shown here is derived from an EMBL/GenBank/DDBJ whole genome shotgun (WGS) entry which is preliminary data.</text>
</comment>
<keyword evidence="4 11" id="KW-0436">Ligase</keyword>
<keyword evidence="11" id="KW-0055">Arginine biosynthesis</keyword>
<dbReference type="GO" id="GO:0004088">
    <property type="term" value="F:carbamoyl-phosphate synthase (glutamine-hydrolyzing) activity"/>
    <property type="evidence" value="ECO:0007669"/>
    <property type="project" value="UniProtKB-UniRule"/>
</dbReference>
<sequence length="361" mass="39533">MRKLVLENGAVFKGKALGSDQAGQGEVVFNTSMTGYQEILTDPSYRDQIICMTYPLIGNYGINRDDFENIIPHCAGMIVKKAAVHPSHFRRERTLNEWLNHHNIPGIQGIDTRKLTRMIRTGGTMRGVLSDSTESVEEARLRAAAVHSGDQVRNVSASQQYWYPGRGRHRIVLIDYGAKKGIISHLLKQEFEVISVPWNTTAEDVLSLSPDGVMLSNGPGDPQDIPEAVQQVRKLAEVLPVFGICLGHQLLALAFGADTEKMTFGHRGGNHPVRHLESGRVAITSQNHSYTVREASLAGTGLNVSHVNVNDGSIEGLIHESLPLFSVQYHPEAAPGPTESAVLFDQFKALVHEQTGGTIHA</sequence>
<keyword evidence="6 11" id="KW-0067">ATP-binding</keyword>
<dbReference type="EC" id="6.3.5.5" evidence="11"/>
<feature type="active site" description="Nucleophile" evidence="11">
    <location>
        <position position="245"/>
    </location>
</feature>
<gene>
    <name evidence="11 13" type="primary">carA</name>
    <name evidence="13" type="ORF">HCN83_02350</name>
</gene>
<keyword evidence="11" id="KW-0028">Amino-acid biosynthesis</keyword>
<dbReference type="GO" id="GO:0044205">
    <property type="term" value="P:'de novo' UMP biosynthetic process"/>
    <property type="evidence" value="ECO:0007669"/>
    <property type="project" value="UniProtKB-UniRule"/>
</dbReference>
<dbReference type="PANTHER" id="PTHR43418">
    <property type="entry name" value="MULTIFUNCTIONAL TRYPTOPHAN BIOSYNTHESIS PROTEIN-RELATED"/>
    <property type="match status" value="1"/>
</dbReference>
<evidence type="ECO:0000313" key="13">
    <source>
        <dbReference type="EMBL" id="NJP36426.1"/>
    </source>
</evidence>
<feature type="active site" evidence="11">
    <location>
        <position position="332"/>
    </location>
</feature>
<dbReference type="Pfam" id="PF00117">
    <property type="entry name" value="GATase"/>
    <property type="match status" value="1"/>
</dbReference>
<dbReference type="InterPro" id="IPR017926">
    <property type="entry name" value="GATASE"/>
</dbReference>
<dbReference type="PROSITE" id="PS51273">
    <property type="entry name" value="GATASE_TYPE_1"/>
    <property type="match status" value="1"/>
</dbReference>
<evidence type="ECO:0000256" key="1">
    <source>
        <dbReference type="ARBA" id="ARBA00004812"/>
    </source>
</evidence>
<evidence type="ECO:0000256" key="7">
    <source>
        <dbReference type="ARBA" id="ARBA00022962"/>
    </source>
</evidence>
<keyword evidence="8 11" id="KW-0665">Pyrimidine biosynthesis</keyword>
<comment type="similarity">
    <text evidence="3 11">Belongs to the CarA family.</text>
</comment>
<evidence type="ECO:0000256" key="2">
    <source>
        <dbReference type="ARBA" id="ARBA00005077"/>
    </source>
</evidence>
<dbReference type="FunFam" id="3.50.30.20:FF:000001">
    <property type="entry name" value="Carbamoyl-phosphate synthase small chain"/>
    <property type="match status" value="1"/>
</dbReference>
<dbReference type="GO" id="GO:0005524">
    <property type="term" value="F:ATP binding"/>
    <property type="evidence" value="ECO:0007669"/>
    <property type="project" value="UniProtKB-UniRule"/>
</dbReference>
<accession>A0A969TTY7</accession>
<dbReference type="Gene3D" id="3.50.30.20">
    <property type="entry name" value="Carbamoyl-phosphate synthase small subunit, N-terminal domain"/>
    <property type="match status" value="1"/>
</dbReference>
<feature type="binding site" evidence="11">
    <location>
        <position position="220"/>
    </location>
    <ligand>
        <name>L-glutamine</name>
        <dbReference type="ChEBI" id="CHEBI:58359"/>
    </ligand>
</feature>
<evidence type="ECO:0000256" key="10">
    <source>
        <dbReference type="ARBA" id="ARBA00049285"/>
    </source>
</evidence>
<dbReference type="InterPro" id="IPR036480">
    <property type="entry name" value="CarbP_synth_ssu_N_sf"/>
</dbReference>
<dbReference type="InterPro" id="IPR050472">
    <property type="entry name" value="Anth_synth/Amidotransfase"/>
</dbReference>
<dbReference type="PRINTS" id="PR00099">
    <property type="entry name" value="CPSGATASE"/>
</dbReference>
<dbReference type="NCBIfam" id="TIGR01368">
    <property type="entry name" value="CPSaseIIsmall"/>
    <property type="match status" value="1"/>
</dbReference>
<feature type="region of interest" description="CPSase" evidence="11">
    <location>
        <begin position="1"/>
        <end position="169"/>
    </location>
</feature>
<dbReference type="PRINTS" id="PR00096">
    <property type="entry name" value="GATASE"/>
</dbReference>
<dbReference type="EMBL" id="JAATHJ010000002">
    <property type="protein sequence ID" value="NJP36426.1"/>
    <property type="molecule type" value="Genomic_DNA"/>
</dbReference>
<dbReference type="Gene3D" id="3.40.50.880">
    <property type="match status" value="1"/>
</dbReference>
<organism evidence="13 14">
    <name type="scientific">Alkalicoccus luteus</name>
    <dbReference type="NCBI Taxonomy" id="1237094"/>
    <lineage>
        <taxon>Bacteria</taxon>
        <taxon>Bacillati</taxon>
        <taxon>Bacillota</taxon>
        <taxon>Bacilli</taxon>
        <taxon>Bacillales</taxon>
        <taxon>Bacillaceae</taxon>
        <taxon>Alkalicoccus</taxon>
    </lineage>
</organism>
<comment type="function">
    <text evidence="11">Small subunit of the glutamine-dependent carbamoyl phosphate synthetase (CPSase). CPSase catalyzes the formation of carbamoyl phosphate from the ammonia moiety of glutamine, carbonate, and phosphate donated by ATP, constituting the first step of 2 biosynthetic pathways, one leading to arginine and/or urea and the other to pyrimidine nucleotides. The small subunit (glutamine amidotransferase) binds and cleaves glutamine to supply the large subunit with the substrate ammonia.</text>
</comment>
<comment type="catalytic activity">
    <reaction evidence="9 11">
        <text>hydrogencarbonate + L-glutamine + 2 ATP + H2O = carbamoyl phosphate + L-glutamate + 2 ADP + phosphate + 2 H(+)</text>
        <dbReference type="Rhea" id="RHEA:18633"/>
        <dbReference type="ChEBI" id="CHEBI:15377"/>
        <dbReference type="ChEBI" id="CHEBI:15378"/>
        <dbReference type="ChEBI" id="CHEBI:17544"/>
        <dbReference type="ChEBI" id="CHEBI:29985"/>
        <dbReference type="ChEBI" id="CHEBI:30616"/>
        <dbReference type="ChEBI" id="CHEBI:43474"/>
        <dbReference type="ChEBI" id="CHEBI:58228"/>
        <dbReference type="ChEBI" id="CHEBI:58359"/>
        <dbReference type="ChEBI" id="CHEBI:456216"/>
        <dbReference type="EC" id="6.3.5.5"/>
    </reaction>
</comment>
<dbReference type="PRINTS" id="PR00097">
    <property type="entry name" value="ANTSNTHASEII"/>
</dbReference>
<feature type="binding site" evidence="11">
    <location>
        <position position="287"/>
    </location>
    <ligand>
        <name>L-glutamine</name>
        <dbReference type="ChEBI" id="CHEBI:58359"/>
    </ligand>
</feature>
<evidence type="ECO:0000256" key="11">
    <source>
        <dbReference type="HAMAP-Rule" id="MF_01209"/>
    </source>
</evidence>
<dbReference type="Pfam" id="PF00988">
    <property type="entry name" value="CPSase_sm_chain"/>
    <property type="match status" value="1"/>
</dbReference>
<proteinExistence type="inferred from homology"/>
<keyword evidence="5 11" id="KW-0547">Nucleotide-binding</keyword>
<evidence type="ECO:0000256" key="6">
    <source>
        <dbReference type="ARBA" id="ARBA00022840"/>
    </source>
</evidence>